<keyword evidence="1" id="KW-1185">Reference proteome</keyword>
<reference evidence="2" key="2">
    <citation type="submission" date="2025-08" db="UniProtKB">
        <authorList>
            <consortium name="RefSeq"/>
        </authorList>
    </citation>
    <scope>IDENTIFICATION</scope>
    <source>
        <tissue evidence="2">Leaf</tissue>
    </source>
</reference>
<protein>
    <submittedName>
        <fullName evidence="2">Uncharacterized protein LOC108808306</fullName>
    </submittedName>
</protein>
<dbReference type="CDD" id="cd00303">
    <property type="entry name" value="retropepsin_like"/>
    <property type="match status" value="1"/>
</dbReference>
<organism evidence="1 2">
    <name type="scientific">Raphanus sativus</name>
    <name type="common">Radish</name>
    <name type="synonym">Raphanus raphanistrum var. sativus</name>
    <dbReference type="NCBI Taxonomy" id="3726"/>
    <lineage>
        <taxon>Eukaryota</taxon>
        <taxon>Viridiplantae</taxon>
        <taxon>Streptophyta</taxon>
        <taxon>Embryophyta</taxon>
        <taxon>Tracheophyta</taxon>
        <taxon>Spermatophyta</taxon>
        <taxon>Magnoliopsida</taxon>
        <taxon>eudicotyledons</taxon>
        <taxon>Gunneridae</taxon>
        <taxon>Pentapetalae</taxon>
        <taxon>rosids</taxon>
        <taxon>malvids</taxon>
        <taxon>Brassicales</taxon>
        <taxon>Brassicaceae</taxon>
        <taxon>Brassiceae</taxon>
        <taxon>Raphanus</taxon>
    </lineage>
</organism>
<dbReference type="InterPro" id="IPR021109">
    <property type="entry name" value="Peptidase_aspartic_dom_sf"/>
</dbReference>
<dbReference type="SUPFAM" id="SSF56672">
    <property type="entry name" value="DNA/RNA polymerases"/>
    <property type="match status" value="1"/>
</dbReference>
<dbReference type="Gene3D" id="2.40.70.10">
    <property type="entry name" value="Acid Proteases"/>
    <property type="match status" value="1"/>
</dbReference>
<gene>
    <name evidence="2" type="primary">LOC108808306</name>
</gene>
<evidence type="ECO:0000313" key="2">
    <source>
        <dbReference type="RefSeq" id="XP_018435978.2"/>
    </source>
</evidence>
<sequence length="353" mass="39460">MEISSFPDEITFREGAAAEQASPRDDLLVIELTIHDIDVVRVLIDTGSSVNIIFKETLAKMQVDLSKITEDSSPLVGLSGEPTIASGSISFAVRAGTVEKLTEFLVVNLPASYNAIMGTPWINSMKAVPPTYHLCLKFPTPNGIETIWGNPRVSQKCLAAELKRKRSDLDTAPKKTKKTISYEDTQDLAELFWQSRRAEALEEKREPTCEPVIMVCLDEAFPERCVEIGAKLREPLKTKLVTCLKKNLNTFAWTAEDMPGIDINITCHELNTDPTFKPIKQKRRKLGPERATAVSEEVKKLLKVGSITEVHYPDWLAKPVVVKKKNGKWRVCVDFTDLNKACPKDSFPLPHID</sequence>
<proteinExistence type="predicted"/>
<dbReference type="PANTHER" id="PTHR33240">
    <property type="entry name" value="OS08G0508500 PROTEIN"/>
    <property type="match status" value="1"/>
</dbReference>
<dbReference type="Proteomes" id="UP000504610">
    <property type="component" value="Chromosome 9"/>
</dbReference>
<dbReference type="PANTHER" id="PTHR33240:SF8">
    <property type="entry name" value="OS03G0439900 PROTEIN"/>
    <property type="match status" value="1"/>
</dbReference>
<reference evidence="1" key="1">
    <citation type="journal article" date="2019" name="Database">
        <title>The radish genome database (RadishGD): an integrated information resource for radish genomics.</title>
        <authorList>
            <person name="Yu H.J."/>
            <person name="Baek S."/>
            <person name="Lee Y.J."/>
            <person name="Cho A."/>
            <person name="Mun J.H."/>
        </authorList>
    </citation>
    <scope>NUCLEOTIDE SEQUENCE [LARGE SCALE GENOMIC DNA]</scope>
    <source>
        <strain evidence="1">cv. WK10039</strain>
    </source>
</reference>
<name>A0A6J0JK25_RAPSA</name>
<dbReference type="SUPFAM" id="SSF50630">
    <property type="entry name" value="Acid proteases"/>
    <property type="match status" value="1"/>
</dbReference>
<dbReference type="GeneID" id="108808306"/>
<evidence type="ECO:0000313" key="1">
    <source>
        <dbReference type="Proteomes" id="UP000504610"/>
    </source>
</evidence>
<dbReference type="OrthoDB" id="1031194at2759"/>
<accession>A0A6J0JK25</accession>
<dbReference type="InterPro" id="IPR043502">
    <property type="entry name" value="DNA/RNA_pol_sf"/>
</dbReference>
<dbReference type="AlphaFoldDB" id="A0A6J0JK25"/>
<dbReference type="RefSeq" id="XP_018435978.2">
    <property type="nucleotide sequence ID" value="XM_018580476.2"/>
</dbReference>
<dbReference type="Gene3D" id="3.10.10.10">
    <property type="entry name" value="HIV Type 1 Reverse Transcriptase, subunit A, domain 1"/>
    <property type="match status" value="1"/>
</dbReference>
<dbReference type="KEGG" id="rsz:108808306"/>